<dbReference type="RefSeq" id="WP_184533899.1">
    <property type="nucleotide sequence ID" value="NZ_JACHJW010000001.1"/>
</dbReference>
<proteinExistence type="predicted"/>
<dbReference type="AlphaFoldDB" id="A0A7W7SN66"/>
<comment type="caution">
    <text evidence="1">The sequence shown here is derived from an EMBL/GenBank/DDBJ whole genome shotgun (WGS) entry which is preliminary data.</text>
</comment>
<protein>
    <submittedName>
        <fullName evidence="1">Uncharacterized protein</fullName>
    </submittedName>
</protein>
<evidence type="ECO:0000313" key="1">
    <source>
        <dbReference type="EMBL" id="MBB4957711.1"/>
    </source>
</evidence>
<dbReference type="Proteomes" id="UP000578819">
    <property type="component" value="Unassembled WGS sequence"/>
</dbReference>
<organism evidence="1 2">
    <name type="scientific">Micromonospora polyrhachis</name>
    <dbReference type="NCBI Taxonomy" id="1282883"/>
    <lineage>
        <taxon>Bacteria</taxon>
        <taxon>Bacillati</taxon>
        <taxon>Actinomycetota</taxon>
        <taxon>Actinomycetes</taxon>
        <taxon>Micromonosporales</taxon>
        <taxon>Micromonosporaceae</taxon>
        <taxon>Micromonospora</taxon>
    </lineage>
</organism>
<gene>
    <name evidence="1" type="ORF">FHR38_001444</name>
</gene>
<name>A0A7W7SN66_9ACTN</name>
<reference evidence="1 2" key="1">
    <citation type="submission" date="2020-08" db="EMBL/GenBank/DDBJ databases">
        <title>Sequencing the genomes of 1000 actinobacteria strains.</title>
        <authorList>
            <person name="Klenk H.-P."/>
        </authorList>
    </citation>
    <scope>NUCLEOTIDE SEQUENCE [LARGE SCALE GENOMIC DNA]</scope>
    <source>
        <strain evidence="1 2">DSM 45886</strain>
    </source>
</reference>
<sequence length="142" mass="16108">MTPFRGQISRDTCHSIIAAGANLSLTEGIRWRVTPSTHPAPLSALSHRLRTCQINGDTFELPESLRDWLPVRFDIADATYPLAIIYLWMLSNIERGSRTPERPDATNALLWYLNVTTPHLRAGELRKLRRALDSTTRLDVET</sequence>
<dbReference type="EMBL" id="JACHJW010000001">
    <property type="protein sequence ID" value="MBB4957711.1"/>
    <property type="molecule type" value="Genomic_DNA"/>
</dbReference>
<evidence type="ECO:0000313" key="2">
    <source>
        <dbReference type="Proteomes" id="UP000578819"/>
    </source>
</evidence>
<accession>A0A7W7SN66</accession>
<keyword evidence="2" id="KW-1185">Reference proteome</keyword>